<dbReference type="PANTHER" id="PTHR46424:SF1">
    <property type="entry name" value="UBX DOMAIN-CONTAINING PROTEIN 4"/>
    <property type="match status" value="1"/>
</dbReference>
<dbReference type="Proteomes" id="UP001310594">
    <property type="component" value="Unassembled WGS sequence"/>
</dbReference>
<protein>
    <recommendedName>
        <fullName evidence="4">UBX domain-containing protein 2</fullName>
    </recommendedName>
</protein>
<dbReference type="Gene3D" id="3.10.20.90">
    <property type="entry name" value="Phosphatidylinositol 3-kinase Catalytic Subunit, Chain A, domain 1"/>
    <property type="match status" value="1"/>
</dbReference>
<organism evidence="8 9">
    <name type="scientific">Elasticomyces elasticus</name>
    <dbReference type="NCBI Taxonomy" id="574655"/>
    <lineage>
        <taxon>Eukaryota</taxon>
        <taxon>Fungi</taxon>
        <taxon>Dikarya</taxon>
        <taxon>Ascomycota</taxon>
        <taxon>Pezizomycotina</taxon>
        <taxon>Dothideomycetes</taxon>
        <taxon>Dothideomycetidae</taxon>
        <taxon>Mycosphaerellales</taxon>
        <taxon>Teratosphaeriaceae</taxon>
        <taxon>Elasticomyces</taxon>
    </lineage>
</organism>
<dbReference type="InterPro" id="IPR001012">
    <property type="entry name" value="UBX_dom"/>
</dbReference>
<dbReference type="PANTHER" id="PTHR46424">
    <property type="entry name" value="UBX DOMAIN-CONTAINING PROTEIN 4"/>
    <property type="match status" value="1"/>
</dbReference>
<gene>
    <name evidence="8" type="ORF">LTR97_011015</name>
</gene>
<comment type="function">
    <text evidence="5">Involved in endoplasmic reticulum-associated protein degradation (ERAD). Acts as a platform to recruit both UBQLN1 and VCP to the ER during ERAD.</text>
</comment>
<dbReference type="PROSITE" id="PS50033">
    <property type="entry name" value="UBX"/>
    <property type="match status" value="1"/>
</dbReference>
<dbReference type="GO" id="GO:0006986">
    <property type="term" value="P:response to unfolded protein"/>
    <property type="evidence" value="ECO:0007669"/>
    <property type="project" value="UniProtKB-KW"/>
</dbReference>
<keyword evidence="2" id="KW-0834">Unfolded protein response</keyword>
<feature type="compositionally biased region" description="Basic and acidic residues" evidence="6">
    <location>
        <begin position="196"/>
        <end position="210"/>
    </location>
</feature>
<evidence type="ECO:0000256" key="5">
    <source>
        <dbReference type="ARBA" id="ARBA00046062"/>
    </source>
</evidence>
<evidence type="ECO:0000256" key="4">
    <source>
        <dbReference type="ARBA" id="ARBA00041575"/>
    </source>
</evidence>
<accession>A0AAN7ZR10</accession>
<evidence type="ECO:0000256" key="3">
    <source>
        <dbReference type="ARBA" id="ARBA00038812"/>
    </source>
</evidence>
<evidence type="ECO:0000256" key="1">
    <source>
        <dbReference type="ARBA" id="ARBA00004406"/>
    </source>
</evidence>
<feature type="compositionally biased region" description="Low complexity" evidence="6">
    <location>
        <begin position="182"/>
        <end position="193"/>
    </location>
</feature>
<proteinExistence type="predicted"/>
<evidence type="ECO:0000259" key="7">
    <source>
        <dbReference type="PROSITE" id="PS50033"/>
    </source>
</evidence>
<comment type="caution">
    <text evidence="8">The sequence shown here is derived from an EMBL/GenBank/DDBJ whole genome shotgun (WGS) entry which is preliminary data.</text>
</comment>
<reference evidence="8" key="1">
    <citation type="submission" date="2023-08" db="EMBL/GenBank/DDBJ databases">
        <title>Black Yeasts Isolated from many extreme environments.</title>
        <authorList>
            <person name="Coleine C."/>
            <person name="Stajich J.E."/>
            <person name="Selbmann L."/>
        </authorList>
    </citation>
    <scope>NUCLEOTIDE SEQUENCE</scope>
    <source>
        <strain evidence="8">CCFEE 5810</strain>
    </source>
</reference>
<evidence type="ECO:0000256" key="6">
    <source>
        <dbReference type="SAM" id="MobiDB-lite"/>
    </source>
</evidence>
<dbReference type="InterPro" id="IPR029071">
    <property type="entry name" value="Ubiquitin-like_domsf"/>
</dbReference>
<dbReference type="GO" id="GO:0036503">
    <property type="term" value="P:ERAD pathway"/>
    <property type="evidence" value="ECO:0007669"/>
    <property type="project" value="TreeGrafter"/>
</dbReference>
<evidence type="ECO:0000313" key="8">
    <source>
        <dbReference type="EMBL" id="KAK5691844.1"/>
    </source>
</evidence>
<dbReference type="SUPFAM" id="SSF54236">
    <property type="entry name" value="Ubiquitin-like"/>
    <property type="match status" value="1"/>
</dbReference>
<evidence type="ECO:0000313" key="9">
    <source>
        <dbReference type="Proteomes" id="UP001310594"/>
    </source>
</evidence>
<sequence length="512" mass="54474">MSSSLFHPGPLSTAISLAISEHKLVACFVADHEAASTTWENEWLPELEEVITEQAVLIKLSHGSTEAGFLAAFCKISSAPTLVVVREGKVIDQIEGDVSRDDFTERLLAALGLGGGDEVEGVQAEEGKEVDIGDNPAPTDVAQAVSAIASAVLPSSTTSRQGDTASTPSTLFPDRAARHQASHAQASAAETAALKSRQDARRKEAEDAHAHHTGKGKGKQPATEEDDQKRKSRESYLQQQRKKNEEAKHDRQRVLAQIEADKQNRKTRFQSQQAQAQQTPLESPLPASRLADTRRSVGASGMCNLQIRLFDGSSIRSRFPVSSTLAKDVREWVKEQAPAGSGGADIPFTFRQILAPQPSRSIEVEEEHRTLADLELAPSATLVLVPVSGAVGAYAEGEGGWLGWGSGLVSSAYGALPNVGYYLPSFSRLYMGGTADAVEPGNTDGAAMAGADSEAPGGATGQVRGAKTRTLADQRAEARDERGKRTEFYNGNSSAFESRKDGKDGDAGGKED</sequence>
<feature type="compositionally biased region" description="Basic and acidic residues" evidence="6">
    <location>
        <begin position="242"/>
        <end position="264"/>
    </location>
</feature>
<dbReference type="AlphaFoldDB" id="A0AAN7ZR10"/>
<comment type="subcellular location">
    <subcellularLocation>
        <location evidence="1">Endoplasmic reticulum membrane</location>
        <topology evidence="1">Peripheral membrane protein</topology>
    </subcellularLocation>
</comment>
<comment type="subunit">
    <text evidence="3">Directly interacts with VCP. Interacts with UBQLN1. Forms a complex with VCP and UBQLN1.</text>
</comment>
<feature type="region of interest" description="Disordered" evidence="6">
    <location>
        <begin position="442"/>
        <end position="512"/>
    </location>
</feature>
<dbReference type="CDD" id="cd02947">
    <property type="entry name" value="TRX_family"/>
    <property type="match status" value="1"/>
</dbReference>
<feature type="compositionally biased region" description="Basic and acidic residues" evidence="6">
    <location>
        <begin position="470"/>
        <end position="487"/>
    </location>
</feature>
<evidence type="ECO:0000256" key="2">
    <source>
        <dbReference type="ARBA" id="ARBA00023230"/>
    </source>
</evidence>
<dbReference type="InterPro" id="IPR036249">
    <property type="entry name" value="Thioredoxin-like_sf"/>
</dbReference>
<dbReference type="SUPFAM" id="SSF52833">
    <property type="entry name" value="Thioredoxin-like"/>
    <property type="match status" value="1"/>
</dbReference>
<name>A0AAN7ZR10_9PEZI</name>
<feature type="compositionally biased region" description="Basic and acidic residues" evidence="6">
    <location>
        <begin position="497"/>
        <end position="512"/>
    </location>
</feature>
<dbReference type="GO" id="GO:0005789">
    <property type="term" value="C:endoplasmic reticulum membrane"/>
    <property type="evidence" value="ECO:0007669"/>
    <property type="project" value="UniProtKB-SubCell"/>
</dbReference>
<dbReference type="EMBL" id="JAVRQU010000020">
    <property type="protein sequence ID" value="KAK5691844.1"/>
    <property type="molecule type" value="Genomic_DNA"/>
</dbReference>
<feature type="domain" description="UBX" evidence="7">
    <location>
        <begin position="298"/>
        <end position="384"/>
    </location>
</feature>
<dbReference type="Pfam" id="PF23187">
    <property type="entry name" value="UBX7_N"/>
    <property type="match status" value="1"/>
</dbReference>
<dbReference type="SMART" id="SM00166">
    <property type="entry name" value="UBX"/>
    <property type="match status" value="1"/>
</dbReference>
<dbReference type="CDD" id="cd01767">
    <property type="entry name" value="UBX"/>
    <property type="match status" value="1"/>
</dbReference>
<feature type="region of interest" description="Disordered" evidence="6">
    <location>
        <begin position="176"/>
        <end position="288"/>
    </location>
</feature>
<dbReference type="Pfam" id="PF00789">
    <property type="entry name" value="UBX"/>
    <property type="match status" value="1"/>
</dbReference>